<dbReference type="Pfam" id="PF00930">
    <property type="entry name" value="DPPIV_N"/>
    <property type="match status" value="1"/>
</dbReference>
<dbReference type="GO" id="GO:0008239">
    <property type="term" value="F:dipeptidyl-peptidase activity"/>
    <property type="evidence" value="ECO:0007669"/>
    <property type="project" value="TreeGrafter"/>
</dbReference>
<dbReference type="SUPFAM" id="SSF82171">
    <property type="entry name" value="DPP6 N-terminal domain-like"/>
    <property type="match status" value="1"/>
</dbReference>
<gene>
    <name evidence="5" type="ORF">ENS56_04885</name>
</gene>
<comment type="caution">
    <text evidence="5">The sequence shown here is derived from an EMBL/GenBank/DDBJ whole genome shotgun (WGS) entry which is preliminary data.</text>
</comment>
<dbReference type="SUPFAM" id="SSF53474">
    <property type="entry name" value="alpha/beta-Hydrolases"/>
    <property type="match status" value="1"/>
</dbReference>
<dbReference type="InterPro" id="IPR050278">
    <property type="entry name" value="Serine_Prot_S9B/DPPIV"/>
</dbReference>
<dbReference type="EMBL" id="DSVI01000005">
    <property type="protein sequence ID" value="HGT47346.1"/>
    <property type="molecule type" value="Genomic_DNA"/>
</dbReference>
<keyword evidence="2" id="KW-0378">Hydrolase</keyword>
<feature type="domain" description="Dipeptidylpeptidase IV N-terminal" evidence="4">
    <location>
        <begin position="119"/>
        <end position="443"/>
    </location>
</feature>
<reference evidence="5" key="1">
    <citation type="journal article" date="2020" name="mSystems">
        <title>Genome- and Community-Level Interaction Insights into Carbon Utilization and Element Cycling Functions of Hydrothermarchaeota in Hydrothermal Sediment.</title>
        <authorList>
            <person name="Zhou Z."/>
            <person name="Liu Y."/>
            <person name="Xu W."/>
            <person name="Pan J."/>
            <person name="Luo Z.H."/>
            <person name="Li M."/>
        </authorList>
    </citation>
    <scope>NUCLEOTIDE SEQUENCE [LARGE SCALE GENOMIC DNA]</scope>
    <source>
        <strain evidence="5">SpSt-500</strain>
    </source>
</reference>
<evidence type="ECO:0000256" key="2">
    <source>
        <dbReference type="ARBA" id="ARBA00022801"/>
    </source>
</evidence>
<dbReference type="Gene3D" id="3.40.50.1820">
    <property type="entry name" value="alpha/beta hydrolase"/>
    <property type="match status" value="1"/>
</dbReference>
<dbReference type="InterPro" id="IPR029058">
    <property type="entry name" value="AB_hydrolase_fold"/>
</dbReference>
<feature type="domain" description="Peptidase S9 prolyl oligopeptidase catalytic" evidence="3">
    <location>
        <begin position="527"/>
        <end position="725"/>
    </location>
</feature>
<dbReference type="PANTHER" id="PTHR11731">
    <property type="entry name" value="PROTEASE FAMILY S9B,C DIPEPTIDYL-PEPTIDASE IV-RELATED"/>
    <property type="match status" value="1"/>
</dbReference>
<dbReference type="GO" id="GO:0004252">
    <property type="term" value="F:serine-type endopeptidase activity"/>
    <property type="evidence" value="ECO:0007669"/>
    <property type="project" value="InterPro"/>
</dbReference>
<dbReference type="PANTHER" id="PTHR11731:SF193">
    <property type="entry name" value="DIPEPTIDYL PEPTIDASE 9"/>
    <property type="match status" value="1"/>
</dbReference>
<evidence type="ECO:0000313" key="5">
    <source>
        <dbReference type="EMBL" id="HGT47346.1"/>
    </source>
</evidence>
<dbReference type="InterPro" id="IPR001375">
    <property type="entry name" value="Peptidase_S9_cat"/>
</dbReference>
<dbReference type="AlphaFoldDB" id="A0A832DM69"/>
<sequence length="731" mass="84994">MNKIANIFYVFLFLFLSVSFTELNAQTKKLSFDQVYLFSEPRLLNQLPRNIVWFDDENYLLQKRVDGSTAIVKINAKAGTEETFLKYSDYDDVLLEYELTLDDNILKTDDYKGFILKKDNDFYFFSLTTKEVKRLTNDKSEKANPVLSPDGKKIAYTKNRDLYYVDIESAKETRLTFDASETVYNGWASWVYYEEILGRSSNYRAFWWSPNSEMIAFLRTDDSPVPKFPLYKADGVHGELEWEHYPKAGDPNPNVKLGVAHLSDNKIVWAEEDETADQYTAWPFWTPDSKELFYQVLNRGQDHLKILAANPSTGKNRLVYEEKQSSFVEFFEDIYIFNDGSGFILRSDKDGFRHLYYYDMKGKLKAQLTKGNWTVTEINLVDEKNKKVYFEGNKDNSLENHLFVVNLDGSNLTKLTKASATHDAKVSKNGSYFIDTYSSLNDPGRMELFNSKGESIRVLAERKNPLMDEYQFGKSELFKIKTSDGIELPAMWVLPPDFDPTKKYPVLFSVYGGPGVKDVKNFYSSFLERYFLSQNGIIYFVVDHRGSEHFGKKGLAMMHRNLGKWEMNDYIEAVKYLRTLPFVDSTRIGITGGSYGGYVTCMALTYGADYFTHGIADYSVTDWHLYDNVYTERYMDKPEENPEGYKFGSALTHADKYKGQLLITHGTLDDNVHMQNTIQLVDKFTSLDKDFELMLYPNERHGVGFPKWKHARREFVQFWFKHFLEKDFVKE</sequence>
<dbReference type="InterPro" id="IPR002471">
    <property type="entry name" value="Pept_S9_AS"/>
</dbReference>
<dbReference type="InterPro" id="IPR002469">
    <property type="entry name" value="Peptidase_S9B_N"/>
</dbReference>
<dbReference type="Gene3D" id="2.140.10.30">
    <property type="entry name" value="Dipeptidylpeptidase IV, N-terminal domain"/>
    <property type="match status" value="1"/>
</dbReference>
<organism evidence="5">
    <name type="scientific">Ignavibacterium album</name>
    <dbReference type="NCBI Taxonomy" id="591197"/>
    <lineage>
        <taxon>Bacteria</taxon>
        <taxon>Pseudomonadati</taxon>
        <taxon>Ignavibacteriota</taxon>
        <taxon>Ignavibacteria</taxon>
        <taxon>Ignavibacteriales</taxon>
        <taxon>Ignavibacteriaceae</taxon>
        <taxon>Ignavibacterium</taxon>
    </lineage>
</organism>
<name>A0A832DM69_9BACT</name>
<accession>A0A832DM69</accession>
<keyword evidence="1" id="KW-0645">Protease</keyword>
<dbReference type="PROSITE" id="PS00708">
    <property type="entry name" value="PRO_ENDOPEP_SER"/>
    <property type="match status" value="1"/>
</dbReference>
<proteinExistence type="predicted"/>
<evidence type="ECO:0000259" key="3">
    <source>
        <dbReference type="Pfam" id="PF00326"/>
    </source>
</evidence>
<evidence type="ECO:0000259" key="4">
    <source>
        <dbReference type="Pfam" id="PF00930"/>
    </source>
</evidence>
<dbReference type="Pfam" id="PF00326">
    <property type="entry name" value="Peptidase_S9"/>
    <property type="match status" value="1"/>
</dbReference>
<dbReference type="GO" id="GO:0006508">
    <property type="term" value="P:proteolysis"/>
    <property type="evidence" value="ECO:0007669"/>
    <property type="project" value="UniProtKB-KW"/>
</dbReference>
<evidence type="ECO:0000256" key="1">
    <source>
        <dbReference type="ARBA" id="ARBA00022670"/>
    </source>
</evidence>
<protein>
    <submittedName>
        <fullName evidence="5">S9 family peptidase</fullName>
    </submittedName>
</protein>